<sequence>MKSFLVPASLLAAAILAAGTALSATPVATPQIGPNFQYGSPTFRALAQTSYQTVGLQGSFEDWLAAAYTSAGVSLGSNTSSLAAALDARAAALKAASGAERVRLERDTAQWAHTFVKKSIPKFSLERGFELANVVKSGERQCLAQSVIIAALLQRAGMQAGAVMVWANPQGQESNLGHVVAVIRLSSGTDLLDDASDPTPFVHHQGLLVQSGGTYRFVRPVYAADDTIQSYAPADGSRSLSVQDTSPLALSYLQSQFDYYRGERAPGGFMTGKATPAGLKSSEFYLRRALSENGQNALAALVLGHVLRKEGLTAQAKAQYKKAYPLYQAQGHVPSGAATALAWVNAPDKSAGHS</sequence>
<proteinExistence type="predicted"/>
<keyword evidence="3" id="KW-1185">Reference proteome</keyword>
<evidence type="ECO:0000313" key="2">
    <source>
        <dbReference type="EMBL" id="GGR12397.1"/>
    </source>
</evidence>
<dbReference type="Proteomes" id="UP000603865">
    <property type="component" value="Unassembled WGS sequence"/>
</dbReference>
<gene>
    <name evidence="2" type="ORF">GCM10008957_26610</name>
</gene>
<protein>
    <recommendedName>
        <fullName evidence="4">Transglutaminase-like domain-containing protein</fullName>
    </recommendedName>
</protein>
<organism evidence="2 3">
    <name type="scientific">Deinococcus ruber</name>
    <dbReference type="NCBI Taxonomy" id="1848197"/>
    <lineage>
        <taxon>Bacteria</taxon>
        <taxon>Thermotogati</taxon>
        <taxon>Deinococcota</taxon>
        <taxon>Deinococci</taxon>
        <taxon>Deinococcales</taxon>
        <taxon>Deinococcaceae</taxon>
        <taxon>Deinococcus</taxon>
    </lineage>
</organism>
<dbReference type="RefSeq" id="WP_189090998.1">
    <property type="nucleotide sequence ID" value="NZ_BMQL01000014.1"/>
</dbReference>
<dbReference type="EMBL" id="BMQL01000014">
    <property type="protein sequence ID" value="GGR12397.1"/>
    <property type="molecule type" value="Genomic_DNA"/>
</dbReference>
<evidence type="ECO:0000256" key="1">
    <source>
        <dbReference type="SAM" id="SignalP"/>
    </source>
</evidence>
<keyword evidence="1" id="KW-0732">Signal</keyword>
<reference evidence="2" key="1">
    <citation type="journal article" date="2014" name="Int. J. Syst. Evol. Microbiol.">
        <title>Complete genome sequence of Corynebacterium casei LMG S-19264T (=DSM 44701T), isolated from a smear-ripened cheese.</title>
        <authorList>
            <consortium name="US DOE Joint Genome Institute (JGI-PGF)"/>
            <person name="Walter F."/>
            <person name="Albersmeier A."/>
            <person name="Kalinowski J."/>
            <person name="Ruckert C."/>
        </authorList>
    </citation>
    <scope>NUCLEOTIDE SEQUENCE</scope>
    <source>
        <strain evidence="2">JCM 31311</strain>
    </source>
</reference>
<accession>A0A918CB43</accession>
<evidence type="ECO:0000313" key="3">
    <source>
        <dbReference type="Proteomes" id="UP000603865"/>
    </source>
</evidence>
<reference evidence="2" key="2">
    <citation type="submission" date="2020-09" db="EMBL/GenBank/DDBJ databases">
        <authorList>
            <person name="Sun Q."/>
            <person name="Ohkuma M."/>
        </authorList>
    </citation>
    <scope>NUCLEOTIDE SEQUENCE</scope>
    <source>
        <strain evidence="2">JCM 31311</strain>
    </source>
</reference>
<feature type="signal peptide" evidence="1">
    <location>
        <begin position="1"/>
        <end position="23"/>
    </location>
</feature>
<name>A0A918CB43_9DEIO</name>
<feature type="chain" id="PRO_5037918716" description="Transglutaminase-like domain-containing protein" evidence="1">
    <location>
        <begin position="24"/>
        <end position="354"/>
    </location>
</feature>
<dbReference type="AlphaFoldDB" id="A0A918CB43"/>
<evidence type="ECO:0008006" key="4">
    <source>
        <dbReference type="Google" id="ProtNLM"/>
    </source>
</evidence>
<comment type="caution">
    <text evidence="2">The sequence shown here is derived from an EMBL/GenBank/DDBJ whole genome shotgun (WGS) entry which is preliminary data.</text>
</comment>